<dbReference type="GO" id="GO:0052689">
    <property type="term" value="F:carboxylic ester hydrolase activity"/>
    <property type="evidence" value="ECO:0007669"/>
    <property type="project" value="UniProtKB-ARBA"/>
</dbReference>
<dbReference type="GO" id="GO:0008239">
    <property type="term" value="F:dipeptidyl-peptidase activity"/>
    <property type="evidence" value="ECO:0007669"/>
    <property type="project" value="InterPro"/>
</dbReference>
<protein>
    <submittedName>
        <fullName evidence="5">CocE/NonD family hydrolase</fullName>
    </submittedName>
</protein>
<gene>
    <name evidence="5" type="ORF">F0L68_08590</name>
</gene>
<dbReference type="Pfam" id="PF08530">
    <property type="entry name" value="PepX_C"/>
    <property type="match status" value="1"/>
</dbReference>
<evidence type="ECO:0000256" key="3">
    <source>
        <dbReference type="SAM" id="SignalP"/>
    </source>
</evidence>
<dbReference type="Gene3D" id="2.60.120.260">
    <property type="entry name" value="Galactose-binding domain-like"/>
    <property type="match status" value="1"/>
</dbReference>
<dbReference type="RefSeq" id="WP_149848945.1">
    <property type="nucleotide sequence ID" value="NZ_VUOB01000013.1"/>
</dbReference>
<evidence type="ECO:0000259" key="4">
    <source>
        <dbReference type="SMART" id="SM00939"/>
    </source>
</evidence>
<dbReference type="InterPro" id="IPR008979">
    <property type="entry name" value="Galactose-bd-like_sf"/>
</dbReference>
<dbReference type="Proteomes" id="UP000323454">
    <property type="component" value="Unassembled WGS sequence"/>
</dbReference>
<dbReference type="Gene3D" id="3.40.50.1820">
    <property type="entry name" value="alpha/beta hydrolase"/>
    <property type="match status" value="2"/>
</dbReference>
<comment type="caution">
    <text evidence="5">The sequence shown here is derived from an EMBL/GenBank/DDBJ whole genome shotgun (WGS) entry which is preliminary data.</text>
</comment>
<dbReference type="OrthoDB" id="3276960at2"/>
<dbReference type="InterPro" id="IPR000383">
    <property type="entry name" value="Xaa-Pro-like_dom"/>
</dbReference>
<dbReference type="NCBIfam" id="TIGR00976">
    <property type="entry name" value="CocE_NonD"/>
    <property type="match status" value="1"/>
</dbReference>
<dbReference type="InterPro" id="IPR029058">
    <property type="entry name" value="AB_hydrolase_fold"/>
</dbReference>
<organism evidence="5 6">
    <name type="scientific">Solihabitans fulvus</name>
    <dbReference type="NCBI Taxonomy" id="1892852"/>
    <lineage>
        <taxon>Bacteria</taxon>
        <taxon>Bacillati</taxon>
        <taxon>Actinomycetota</taxon>
        <taxon>Actinomycetes</taxon>
        <taxon>Pseudonocardiales</taxon>
        <taxon>Pseudonocardiaceae</taxon>
        <taxon>Solihabitans</taxon>
    </lineage>
</organism>
<keyword evidence="2 5" id="KW-0378">Hydrolase</keyword>
<dbReference type="Pfam" id="PF02129">
    <property type="entry name" value="Peptidase_S15"/>
    <property type="match status" value="1"/>
</dbReference>
<evidence type="ECO:0000256" key="1">
    <source>
        <dbReference type="ARBA" id="ARBA00008645"/>
    </source>
</evidence>
<dbReference type="PANTHER" id="PTHR22946:SF9">
    <property type="entry name" value="POLYKETIDE TRANSFERASE AF380"/>
    <property type="match status" value="1"/>
</dbReference>
<feature type="chain" id="PRO_5022744582" evidence="3">
    <location>
        <begin position="29"/>
        <end position="532"/>
    </location>
</feature>
<reference evidence="5 6" key="2">
    <citation type="submission" date="2019-09" db="EMBL/GenBank/DDBJ databases">
        <authorList>
            <person name="Jin C."/>
        </authorList>
    </citation>
    <scope>NUCLEOTIDE SEQUENCE [LARGE SCALE GENOMIC DNA]</scope>
    <source>
        <strain evidence="5 6">AN110305</strain>
    </source>
</reference>
<accession>A0A5B2XJK9</accession>
<sequence>MRSWMTLLGTALAAILGLTLVSPTAATAATPGFTVSYQTILGDGGTPIRAFVVQPTGRGDGPFPVLVMPSSWGVLDIEYVGAAAKLAYESGYVVVSYTSRGFWDSGGQIEVAGAPDIADASKVIDWALANTKADPAKIGMGGISYGAGISLLTSAADRRVKAVAALSGWTDLIASMYPNTTVNEQGAALLLALGNLTGRPGADLKSIQNDYLANDFAHALPLAATRSAANRIDAINANHPAIMLGNAWEDSFFPPSQLTDFYQKLTGPKRLMLSPGDHATPELFGAAGLPNDIWASAGRWFDHYLRGVDNGIDRESPVSLKPANGGDWRGFPDWPSVSAQQSTRYLGKPVSQFFVDPPTGALGAAPAGNWNYRINAGWPTIAESGTAFVAGTLQGFLNVPTGVSVPFIDRGAAGVWSSPDYPTATTVSGAPRLHVTVTPSAANTSLFGYLYDVDAIGLGSLITHKPISLRDAKPGVAQAVDLALEPIYWNVPAGHHLVLAVDTMDARYRSTSTIGSTVSFSSPAADPSWLRF</sequence>
<dbReference type="InterPro" id="IPR013736">
    <property type="entry name" value="Xaa-Pro_dipept_C"/>
</dbReference>
<comment type="similarity">
    <text evidence="1">Belongs to the AB hydrolase superfamily.</text>
</comment>
<keyword evidence="3" id="KW-0732">Signal</keyword>
<feature type="signal peptide" evidence="3">
    <location>
        <begin position="1"/>
        <end position="28"/>
    </location>
</feature>
<dbReference type="SUPFAM" id="SSF53474">
    <property type="entry name" value="alpha/beta-Hydrolases"/>
    <property type="match status" value="1"/>
</dbReference>
<dbReference type="SUPFAM" id="SSF49785">
    <property type="entry name" value="Galactose-binding domain-like"/>
    <property type="match status" value="1"/>
</dbReference>
<evidence type="ECO:0000313" key="5">
    <source>
        <dbReference type="EMBL" id="KAA2264038.1"/>
    </source>
</evidence>
<dbReference type="EMBL" id="VUOB01000013">
    <property type="protein sequence ID" value="KAA2264038.1"/>
    <property type="molecule type" value="Genomic_DNA"/>
</dbReference>
<proteinExistence type="inferred from homology"/>
<dbReference type="AlphaFoldDB" id="A0A5B2XJK9"/>
<evidence type="ECO:0000256" key="2">
    <source>
        <dbReference type="ARBA" id="ARBA00022801"/>
    </source>
</evidence>
<dbReference type="PANTHER" id="PTHR22946">
    <property type="entry name" value="DIENELACTONE HYDROLASE DOMAIN-CONTAINING PROTEIN-RELATED"/>
    <property type="match status" value="1"/>
</dbReference>
<name>A0A5B2XJK9_9PSEU</name>
<evidence type="ECO:0000313" key="6">
    <source>
        <dbReference type="Proteomes" id="UP000323454"/>
    </source>
</evidence>
<dbReference type="SMART" id="SM00939">
    <property type="entry name" value="PepX_C"/>
    <property type="match status" value="1"/>
</dbReference>
<dbReference type="InterPro" id="IPR050261">
    <property type="entry name" value="FrsA_esterase"/>
</dbReference>
<reference evidence="5 6" key="1">
    <citation type="submission" date="2019-09" db="EMBL/GenBank/DDBJ databases">
        <title>Goodfellowia gen. nov., a new genus of the Pseudonocardineae related to Actinoalloteichus, containing Goodfellowia coeruleoviolacea gen. nov., comb. nov. gen. nov., comb. nov.</title>
        <authorList>
            <person name="Labeda D."/>
        </authorList>
    </citation>
    <scope>NUCLEOTIDE SEQUENCE [LARGE SCALE GENOMIC DNA]</scope>
    <source>
        <strain evidence="5 6">AN110305</strain>
    </source>
</reference>
<feature type="domain" description="Xaa-Pro dipeptidyl-peptidase C-terminal" evidence="4">
    <location>
        <begin position="298"/>
        <end position="530"/>
    </location>
</feature>
<keyword evidence="6" id="KW-1185">Reference proteome</keyword>
<dbReference type="InterPro" id="IPR005674">
    <property type="entry name" value="CocE/Ser_esterase"/>
</dbReference>